<evidence type="ECO:0000259" key="5">
    <source>
        <dbReference type="Pfam" id="PF13439"/>
    </source>
</evidence>
<dbReference type="SUPFAM" id="SSF53756">
    <property type="entry name" value="UDP-Glycosyltransferase/glycogen phosphorylase"/>
    <property type="match status" value="1"/>
</dbReference>
<dbReference type="Pfam" id="PF00535">
    <property type="entry name" value="Glycos_transf_2"/>
    <property type="match status" value="1"/>
</dbReference>
<dbReference type="PANTHER" id="PTHR12526:SF510">
    <property type="entry name" value="D-INOSITOL 3-PHOSPHATE GLYCOSYLTRANSFERASE"/>
    <property type="match status" value="1"/>
</dbReference>
<proteinExistence type="predicted"/>
<gene>
    <name evidence="6" type="ORF">GTP77_17825</name>
</gene>
<evidence type="ECO:0000256" key="2">
    <source>
        <dbReference type="ARBA" id="ARBA00022679"/>
    </source>
</evidence>
<dbReference type="InterPro" id="IPR001173">
    <property type="entry name" value="Glyco_trans_2-like"/>
</dbReference>
<evidence type="ECO:0000313" key="6">
    <source>
        <dbReference type="EMBL" id="MYN09185.1"/>
    </source>
</evidence>
<name>A0A7X4HFG0_9BURK</name>
<dbReference type="InterPro" id="IPR028098">
    <property type="entry name" value="Glyco_trans_4-like_N"/>
</dbReference>
<protein>
    <submittedName>
        <fullName evidence="6">Glycosyltransferase</fullName>
    </submittedName>
</protein>
<dbReference type="Gene3D" id="3.90.550.10">
    <property type="entry name" value="Spore Coat Polysaccharide Biosynthesis Protein SpsA, Chain A"/>
    <property type="match status" value="1"/>
</dbReference>
<feature type="domain" description="Glycosyl transferase family 1" evidence="3">
    <location>
        <begin position="505"/>
        <end position="669"/>
    </location>
</feature>
<evidence type="ECO:0000259" key="3">
    <source>
        <dbReference type="Pfam" id="PF00534"/>
    </source>
</evidence>
<sequence>MASRNGAATLPRVLEAYCGLAQPAQGWRMLVVDNGSTDSTRAILDSYAGRLPLRCLHEPRPGKNVALNRALAAALELAEPQGGLFVFSDDDATPASDWLLRLAETAQAQPGYAVFGGSIVADWAEPPPEWVLRLAPLGMTFGITSPSLPEGPVFPGLVWGANMAVRRAVFEAGYRFDEQVGPNGGAYAMGSETQLTRRLSSAGYLPWFCPAARVAHHIRAHQTEAGHILQRAWSFGRGKCRQDIQAGRGPYPYLLRVPRWMWKRLLLESGGLALALLRGDADQQFLRRWESAYLRGYIREAWRGPPVGGRRVLITGYSGALGGMELRMAQEARFLNAAGCDTTLALHRFPGSAAWSRALRAERIAASELTMPLFFEEWRWRRLNRWRAMLWTRRALQRHRADLVHVAFCWTGYGASALWLAQRCGLPAVVSVHNAFPPVEYGPWHRRLLAQAFSAVKGIYAVSESALQHFMALYHPYIQPGTRLAVIPNGVDTRRFRPSPGLRAEARRGWAIPPGSLVMGSVARLAEQKRPQAALALLAALRVEFPHLYLVLVGDGPLETALRRQAQELGVADYVVFTGFQVEVERLLPGMDVHVLLSRNEGFGIATIEAMACGVPAVGTDVPGTADVLRGCAGGVLAPLDEPEALRHAVAALLRDPARRACMGQSGRHEAERLYSQEQVGEMVQAFYRGLV</sequence>
<evidence type="ECO:0000313" key="7">
    <source>
        <dbReference type="Proteomes" id="UP000450676"/>
    </source>
</evidence>
<dbReference type="Pfam" id="PF00534">
    <property type="entry name" value="Glycos_transf_1"/>
    <property type="match status" value="1"/>
</dbReference>
<evidence type="ECO:0000256" key="1">
    <source>
        <dbReference type="ARBA" id="ARBA00022676"/>
    </source>
</evidence>
<accession>A0A7X4HFG0</accession>
<dbReference type="InterPro" id="IPR001296">
    <property type="entry name" value="Glyco_trans_1"/>
</dbReference>
<keyword evidence="1" id="KW-0328">Glycosyltransferase</keyword>
<dbReference type="AlphaFoldDB" id="A0A7X4HFG0"/>
<feature type="domain" description="Glycosyltransferase subfamily 4-like N-terminal" evidence="5">
    <location>
        <begin position="322"/>
        <end position="495"/>
    </location>
</feature>
<dbReference type="SUPFAM" id="SSF53448">
    <property type="entry name" value="Nucleotide-diphospho-sugar transferases"/>
    <property type="match status" value="1"/>
</dbReference>
<dbReference type="EMBL" id="WWCU01000020">
    <property type="protein sequence ID" value="MYN09185.1"/>
    <property type="molecule type" value="Genomic_DNA"/>
</dbReference>
<feature type="domain" description="Glycosyltransferase 2-like" evidence="4">
    <location>
        <begin position="3"/>
        <end position="134"/>
    </location>
</feature>
<evidence type="ECO:0000259" key="4">
    <source>
        <dbReference type="Pfam" id="PF00535"/>
    </source>
</evidence>
<dbReference type="GO" id="GO:0016757">
    <property type="term" value="F:glycosyltransferase activity"/>
    <property type="evidence" value="ECO:0007669"/>
    <property type="project" value="UniProtKB-KW"/>
</dbReference>
<comment type="caution">
    <text evidence="6">The sequence shown here is derived from an EMBL/GenBank/DDBJ whole genome shotgun (WGS) entry which is preliminary data.</text>
</comment>
<reference evidence="6 7" key="1">
    <citation type="submission" date="2019-12" db="EMBL/GenBank/DDBJ databases">
        <title>Novel species isolated from a subtropical stream in China.</title>
        <authorList>
            <person name="Lu H."/>
        </authorList>
    </citation>
    <scope>NUCLEOTIDE SEQUENCE [LARGE SCALE GENOMIC DNA]</scope>
    <source>
        <strain evidence="6 7">FT127W</strain>
    </source>
</reference>
<dbReference type="InterPro" id="IPR029044">
    <property type="entry name" value="Nucleotide-diphossugar_trans"/>
</dbReference>
<keyword evidence="7" id="KW-1185">Reference proteome</keyword>
<keyword evidence="2 6" id="KW-0808">Transferase</keyword>
<dbReference type="Pfam" id="PF13439">
    <property type="entry name" value="Glyco_transf_4"/>
    <property type="match status" value="1"/>
</dbReference>
<dbReference type="PANTHER" id="PTHR12526">
    <property type="entry name" value="GLYCOSYLTRANSFERASE"/>
    <property type="match status" value="1"/>
</dbReference>
<dbReference type="CDD" id="cd03801">
    <property type="entry name" value="GT4_PimA-like"/>
    <property type="match status" value="1"/>
</dbReference>
<dbReference type="Proteomes" id="UP000450676">
    <property type="component" value="Unassembled WGS sequence"/>
</dbReference>
<organism evidence="6 7">
    <name type="scientific">Pseudoduganella aquatica</name>
    <dbReference type="NCBI Taxonomy" id="2660641"/>
    <lineage>
        <taxon>Bacteria</taxon>
        <taxon>Pseudomonadati</taxon>
        <taxon>Pseudomonadota</taxon>
        <taxon>Betaproteobacteria</taxon>
        <taxon>Burkholderiales</taxon>
        <taxon>Oxalobacteraceae</taxon>
        <taxon>Telluria group</taxon>
        <taxon>Pseudoduganella</taxon>
    </lineage>
</organism>
<dbReference type="Gene3D" id="3.40.50.2000">
    <property type="entry name" value="Glycogen Phosphorylase B"/>
    <property type="match status" value="2"/>
</dbReference>